<keyword evidence="3" id="KW-0378">Hydrolase</keyword>
<comment type="caution">
    <text evidence="7">The sequence shown here is derived from an EMBL/GenBank/DDBJ whole genome shotgun (WGS) entry which is preliminary data.</text>
</comment>
<evidence type="ECO:0000256" key="1">
    <source>
        <dbReference type="ARBA" id="ARBA00022670"/>
    </source>
</evidence>
<keyword evidence="1" id="KW-0645">Protease</keyword>
<dbReference type="GO" id="GO:0006508">
    <property type="term" value="P:proteolysis"/>
    <property type="evidence" value="ECO:0007669"/>
    <property type="project" value="UniProtKB-KW"/>
</dbReference>
<dbReference type="GO" id="GO:0008237">
    <property type="term" value="F:metallopeptidase activity"/>
    <property type="evidence" value="ECO:0007669"/>
    <property type="project" value="UniProtKB-KW"/>
</dbReference>
<dbReference type="AlphaFoldDB" id="A0A3S1IAN7"/>
<evidence type="ECO:0000256" key="5">
    <source>
        <dbReference type="ARBA" id="ARBA00023049"/>
    </source>
</evidence>
<name>A0A3S1IAN7_ANAVA</name>
<dbReference type="Proteomes" id="UP000276103">
    <property type="component" value="Unassembled WGS sequence"/>
</dbReference>
<dbReference type="RefSeq" id="WP_127055519.1">
    <property type="nucleotide sequence ID" value="NZ_RSCM01000013.1"/>
</dbReference>
<evidence type="ECO:0000313" key="7">
    <source>
        <dbReference type="EMBL" id="RUS94529.1"/>
    </source>
</evidence>
<accession>A0A3S1IAN7</accession>
<proteinExistence type="predicted"/>
<keyword evidence="2" id="KW-0479">Metal-binding</keyword>
<gene>
    <name evidence="7" type="ORF">DSM107003_36580</name>
</gene>
<evidence type="ECO:0000259" key="6">
    <source>
        <dbReference type="Pfam" id="PF14464"/>
    </source>
</evidence>
<dbReference type="GO" id="GO:0046872">
    <property type="term" value="F:metal ion binding"/>
    <property type="evidence" value="ECO:0007669"/>
    <property type="project" value="UniProtKB-KW"/>
</dbReference>
<keyword evidence="4" id="KW-0862">Zinc</keyword>
<organism evidence="7 8">
    <name type="scientific">Trichormus variabilis SAG 1403-4b</name>
    <dbReference type="NCBI Taxonomy" id="447716"/>
    <lineage>
        <taxon>Bacteria</taxon>
        <taxon>Bacillati</taxon>
        <taxon>Cyanobacteriota</taxon>
        <taxon>Cyanophyceae</taxon>
        <taxon>Nostocales</taxon>
        <taxon>Nostocaceae</taxon>
        <taxon>Trichormus</taxon>
    </lineage>
</organism>
<keyword evidence="5" id="KW-0482">Metalloprotease</keyword>
<reference evidence="7 8" key="1">
    <citation type="journal article" date="2019" name="Genome Biol. Evol.">
        <title>Day and night: Metabolic profiles and evolutionary relationships of six axenic non-marine cyanobacteria.</title>
        <authorList>
            <person name="Will S.E."/>
            <person name="Henke P."/>
            <person name="Boedeker C."/>
            <person name="Huang S."/>
            <person name="Brinkmann H."/>
            <person name="Rohde M."/>
            <person name="Jarek M."/>
            <person name="Friedl T."/>
            <person name="Seufert S."/>
            <person name="Schumacher M."/>
            <person name="Overmann J."/>
            <person name="Neumann-Schaal M."/>
            <person name="Petersen J."/>
        </authorList>
    </citation>
    <scope>NUCLEOTIDE SEQUENCE [LARGE SCALE GENOMIC DNA]</scope>
    <source>
        <strain evidence="7 8">SAG 1403-4b</strain>
    </source>
</reference>
<dbReference type="OrthoDB" id="570424at2"/>
<sequence length="203" mass="22915">MSIPALINYQFATSTDLPPITGKMMEYWVAGNGVFVRAARQGLSACFPMNQCSIRGLPHLTPYFHLQYPLVSARLTLQILQLAQNAGHQEILFYLCFTDGEWHLHTPEQTATSTSVTPVEATSLSYQTAIIEVHSHHRMSAQFSATDDEEEAGKFRIFAVLGEIFTNPHICVRLGTYSHFWYIPANWVFDLPSCLISNWVAFE</sequence>
<dbReference type="Pfam" id="PF14464">
    <property type="entry name" value="Prok-JAB"/>
    <property type="match status" value="1"/>
</dbReference>
<dbReference type="EMBL" id="RSCM01000013">
    <property type="protein sequence ID" value="RUS94529.1"/>
    <property type="molecule type" value="Genomic_DNA"/>
</dbReference>
<keyword evidence="8" id="KW-1185">Reference proteome</keyword>
<evidence type="ECO:0000313" key="8">
    <source>
        <dbReference type="Proteomes" id="UP000276103"/>
    </source>
</evidence>
<evidence type="ECO:0000256" key="4">
    <source>
        <dbReference type="ARBA" id="ARBA00022833"/>
    </source>
</evidence>
<protein>
    <recommendedName>
        <fullName evidence="6">JAB domain-containing protein</fullName>
    </recommendedName>
</protein>
<dbReference type="InterPro" id="IPR028090">
    <property type="entry name" value="JAB_dom_prok"/>
</dbReference>
<feature type="domain" description="JAB" evidence="6">
    <location>
        <begin position="89"/>
        <end position="164"/>
    </location>
</feature>
<evidence type="ECO:0000256" key="3">
    <source>
        <dbReference type="ARBA" id="ARBA00022801"/>
    </source>
</evidence>
<evidence type="ECO:0000256" key="2">
    <source>
        <dbReference type="ARBA" id="ARBA00022723"/>
    </source>
</evidence>